<protein>
    <recommendedName>
        <fullName evidence="8">ChbG/HpnK family deacetylase</fullName>
    </recommendedName>
</protein>
<dbReference type="Gene3D" id="3.20.20.370">
    <property type="entry name" value="Glycoside hydrolase/deacetylase"/>
    <property type="match status" value="1"/>
</dbReference>
<accession>A0A317MW64</accession>
<evidence type="ECO:0000256" key="5">
    <source>
        <dbReference type="ARBA" id="ARBA00023277"/>
    </source>
</evidence>
<dbReference type="OrthoDB" id="9774177at2"/>
<evidence type="ECO:0000256" key="2">
    <source>
        <dbReference type="ARBA" id="ARBA00022723"/>
    </source>
</evidence>
<dbReference type="GO" id="GO:0005975">
    <property type="term" value="P:carbohydrate metabolic process"/>
    <property type="evidence" value="ECO:0007669"/>
    <property type="project" value="InterPro"/>
</dbReference>
<dbReference type="GO" id="GO:0046872">
    <property type="term" value="F:metal ion binding"/>
    <property type="evidence" value="ECO:0007669"/>
    <property type="project" value="UniProtKB-KW"/>
</dbReference>
<keyword evidence="5" id="KW-0119">Carbohydrate metabolism</keyword>
<gene>
    <name evidence="6" type="ORF">C7443_104313</name>
</gene>
<dbReference type="EMBL" id="QGTJ01000004">
    <property type="protein sequence ID" value="PWV62517.1"/>
    <property type="molecule type" value="Genomic_DNA"/>
</dbReference>
<proteinExistence type="predicted"/>
<reference evidence="6 7" key="1">
    <citation type="submission" date="2018-05" db="EMBL/GenBank/DDBJ databases">
        <title>Genomic Encyclopedia of Type Strains, Phase IV (KMG-IV): sequencing the most valuable type-strain genomes for metagenomic binning, comparative biology and taxonomic classification.</title>
        <authorList>
            <person name="Goeker M."/>
        </authorList>
    </citation>
    <scope>NUCLEOTIDE SEQUENCE [LARGE SCALE GENOMIC DNA]</scope>
    <source>
        <strain evidence="6 7">DSM 23606</strain>
    </source>
</reference>
<dbReference type="Pfam" id="PF04794">
    <property type="entry name" value="YdjC"/>
    <property type="match status" value="1"/>
</dbReference>
<dbReference type="RefSeq" id="WP_110018332.1">
    <property type="nucleotide sequence ID" value="NZ_QGTJ01000004.1"/>
</dbReference>
<evidence type="ECO:0000256" key="1">
    <source>
        <dbReference type="ARBA" id="ARBA00001946"/>
    </source>
</evidence>
<organism evidence="6 7">
    <name type="scientific">Plasticicumulans acidivorans</name>
    <dbReference type="NCBI Taxonomy" id="886464"/>
    <lineage>
        <taxon>Bacteria</taxon>
        <taxon>Pseudomonadati</taxon>
        <taxon>Pseudomonadota</taxon>
        <taxon>Gammaproteobacteria</taxon>
        <taxon>Candidatus Competibacteraceae</taxon>
        <taxon>Plasticicumulans</taxon>
    </lineage>
</organism>
<keyword evidence="2" id="KW-0479">Metal-binding</keyword>
<evidence type="ECO:0000256" key="4">
    <source>
        <dbReference type="ARBA" id="ARBA00022842"/>
    </source>
</evidence>
<name>A0A317MW64_9GAMM</name>
<evidence type="ECO:0000313" key="6">
    <source>
        <dbReference type="EMBL" id="PWV62517.1"/>
    </source>
</evidence>
<dbReference type="InterPro" id="IPR011330">
    <property type="entry name" value="Glyco_hydro/deAcase_b/a-brl"/>
</dbReference>
<sequence length="292" mass="31605">MPARTRLICNADDFGLSPGISAAILQAHAAGVISSTTLMSNMPAAADAVAQARDWPRLGIGVHLNLTLGAPLSAPAALPDLLAADGRFLDRAQLAPKLRGCGTAALRAQLLREFDAQIEQARALGVTPTHLDSHQHIANLPLALWALAHSARRHGIRAARSNYGPFRATPGSGQALHRLSKNLRLLPESLWQRAARAVLARYGVRTPQYKASFTRVLPRERDSVARLLRLLDCLPTGSVELGFHPGPEHSDIDESPRTVAMRASDRRLLTDAAVRARLQAADIELIRFDQLD</sequence>
<keyword evidence="7" id="KW-1185">Reference proteome</keyword>
<evidence type="ECO:0000313" key="7">
    <source>
        <dbReference type="Proteomes" id="UP000246569"/>
    </source>
</evidence>
<dbReference type="PANTHER" id="PTHR31609:SF1">
    <property type="entry name" value="CARBOHYDRATE DEACETYLASE"/>
    <property type="match status" value="1"/>
</dbReference>
<dbReference type="GO" id="GO:0016787">
    <property type="term" value="F:hydrolase activity"/>
    <property type="evidence" value="ECO:0007669"/>
    <property type="project" value="UniProtKB-KW"/>
</dbReference>
<dbReference type="AlphaFoldDB" id="A0A317MW64"/>
<dbReference type="InterPro" id="IPR006879">
    <property type="entry name" value="YdjC-like"/>
</dbReference>
<evidence type="ECO:0000256" key="3">
    <source>
        <dbReference type="ARBA" id="ARBA00022801"/>
    </source>
</evidence>
<comment type="cofactor">
    <cofactor evidence="1">
        <name>Mg(2+)</name>
        <dbReference type="ChEBI" id="CHEBI:18420"/>
    </cofactor>
</comment>
<keyword evidence="3" id="KW-0378">Hydrolase</keyword>
<dbReference type="SUPFAM" id="SSF88713">
    <property type="entry name" value="Glycoside hydrolase/deacetylase"/>
    <property type="match status" value="1"/>
</dbReference>
<evidence type="ECO:0008006" key="8">
    <source>
        <dbReference type="Google" id="ProtNLM"/>
    </source>
</evidence>
<dbReference type="Proteomes" id="UP000246569">
    <property type="component" value="Unassembled WGS sequence"/>
</dbReference>
<comment type="caution">
    <text evidence="6">The sequence shown here is derived from an EMBL/GenBank/DDBJ whole genome shotgun (WGS) entry which is preliminary data.</text>
</comment>
<keyword evidence="4" id="KW-0460">Magnesium</keyword>
<dbReference type="GO" id="GO:0019213">
    <property type="term" value="F:deacetylase activity"/>
    <property type="evidence" value="ECO:0007669"/>
    <property type="project" value="TreeGrafter"/>
</dbReference>
<dbReference type="PANTHER" id="PTHR31609">
    <property type="entry name" value="YDJC DEACETYLASE FAMILY MEMBER"/>
    <property type="match status" value="1"/>
</dbReference>